<keyword evidence="1" id="KW-1133">Transmembrane helix</keyword>
<sequence>MTDSTLSPLSRFANELLLVPTNSVAFAASYVAPVALLELLTASAATLRRKEVANRLQDADYEQRHGYRWYQNES</sequence>
<evidence type="ECO:0000313" key="3">
    <source>
        <dbReference type="Proteomes" id="UP001596391"/>
    </source>
</evidence>
<evidence type="ECO:0000256" key="1">
    <source>
        <dbReference type="SAM" id="Phobius"/>
    </source>
</evidence>
<protein>
    <submittedName>
        <fullName evidence="2">Uncharacterized protein</fullName>
    </submittedName>
</protein>
<proteinExistence type="predicted"/>
<accession>A0ABW1Z4W4</accession>
<name>A0ABW1Z4W4_9BACT</name>
<feature type="transmembrane region" description="Helical" evidence="1">
    <location>
        <begin position="24"/>
        <end position="47"/>
    </location>
</feature>
<keyword evidence="3" id="KW-1185">Reference proteome</keyword>
<keyword evidence="1" id="KW-0472">Membrane</keyword>
<dbReference type="EMBL" id="JBHSWI010000001">
    <property type="protein sequence ID" value="MFC6644164.1"/>
    <property type="molecule type" value="Genomic_DNA"/>
</dbReference>
<dbReference type="RefSeq" id="WP_390236359.1">
    <property type="nucleotide sequence ID" value="NZ_JBHSWI010000001.1"/>
</dbReference>
<evidence type="ECO:0000313" key="2">
    <source>
        <dbReference type="EMBL" id="MFC6644164.1"/>
    </source>
</evidence>
<comment type="caution">
    <text evidence="2">The sequence shown here is derived from an EMBL/GenBank/DDBJ whole genome shotgun (WGS) entry which is preliminary data.</text>
</comment>
<keyword evidence="1" id="KW-0812">Transmembrane</keyword>
<organism evidence="2 3">
    <name type="scientific">Granulicella cerasi</name>
    <dbReference type="NCBI Taxonomy" id="741063"/>
    <lineage>
        <taxon>Bacteria</taxon>
        <taxon>Pseudomonadati</taxon>
        <taxon>Acidobacteriota</taxon>
        <taxon>Terriglobia</taxon>
        <taxon>Terriglobales</taxon>
        <taxon>Acidobacteriaceae</taxon>
        <taxon>Granulicella</taxon>
    </lineage>
</organism>
<dbReference type="Proteomes" id="UP001596391">
    <property type="component" value="Unassembled WGS sequence"/>
</dbReference>
<reference evidence="3" key="1">
    <citation type="journal article" date="2019" name="Int. J. Syst. Evol. Microbiol.">
        <title>The Global Catalogue of Microorganisms (GCM) 10K type strain sequencing project: providing services to taxonomists for standard genome sequencing and annotation.</title>
        <authorList>
            <consortium name="The Broad Institute Genomics Platform"/>
            <consortium name="The Broad Institute Genome Sequencing Center for Infectious Disease"/>
            <person name="Wu L."/>
            <person name="Ma J."/>
        </authorList>
    </citation>
    <scope>NUCLEOTIDE SEQUENCE [LARGE SCALE GENOMIC DNA]</scope>
    <source>
        <strain evidence="3">CGMCC 1.16026</strain>
    </source>
</reference>
<gene>
    <name evidence="2" type="ORF">ACFQBQ_00865</name>
</gene>
<dbReference type="Gene3D" id="3.40.50.10490">
    <property type="entry name" value="Glucose-6-phosphate isomerase like protein, domain 1"/>
    <property type="match status" value="1"/>
</dbReference>